<protein>
    <recommendedName>
        <fullName evidence="2">P-type ATPase N-terminal domain-containing protein</fullName>
    </recommendedName>
</protein>
<evidence type="ECO:0000256" key="1">
    <source>
        <dbReference type="SAM" id="MobiDB-lite"/>
    </source>
</evidence>
<dbReference type="GO" id="GO:0032456">
    <property type="term" value="P:endocytic recycling"/>
    <property type="evidence" value="ECO:0007669"/>
    <property type="project" value="TreeGrafter"/>
</dbReference>
<dbReference type="GO" id="GO:0140326">
    <property type="term" value="F:ATPase-coupled intramembrane lipid transporter activity"/>
    <property type="evidence" value="ECO:0007669"/>
    <property type="project" value="TreeGrafter"/>
</dbReference>
<dbReference type="PANTHER" id="PTHR24092">
    <property type="entry name" value="PROBABLE PHOSPHOLIPID-TRANSPORTING ATPASE"/>
    <property type="match status" value="1"/>
</dbReference>
<feature type="domain" description="P-type ATPase N-terminal" evidence="2">
    <location>
        <begin position="94"/>
        <end position="156"/>
    </location>
</feature>
<dbReference type="PANTHER" id="PTHR24092:SF150">
    <property type="entry name" value="PHOSPHOLIPID-TRANSPORTING ATPASE"/>
    <property type="match status" value="1"/>
</dbReference>
<dbReference type="GO" id="GO:0005886">
    <property type="term" value="C:plasma membrane"/>
    <property type="evidence" value="ECO:0007669"/>
    <property type="project" value="TreeGrafter"/>
</dbReference>
<dbReference type="EMBL" id="JAUEPR010000012">
    <property type="protein sequence ID" value="KAK0479326.1"/>
    <property type="molecule type" value="Genomic_DNA"/>
</dbReference>
<dbReference type="AlphaFoldDB" id="A0AA39P827"/>
<keyword evidence="4" id="KW-1185">Reference proteome</keyword>
<organism evidence="3 4">
    <name type="scientific">Armillaria novae-zelandiae</name>
    <dbReference type="NCBI Taxonomy" id="153914"/>
    <lineage>
        <taxon>Eukaryota</taxon>
        <taxon>Fungi</taxon>
        <taxon>Dikarya</taxon>
        <taxon>Basidiomycota</taxon>
        <taxon>Agaricomycotina</taxon>
        <taxon>Agaricomycetes</taxon>
        <taxon>Agaricomycetidae</taxon>
        <taxon>Agaricales</taxon>
        <taxon>Marasmiineae</taxon>
        <taxon>Physalacriaceae</taxon>
        <taxon>Armillaria</taxon>
    </lineage>
</organism>
<dbReference type="Proteomes" id="UP001175227">
    <property type="component" value="Unassembled WGS sequence"/>
</dbReference>
<evidence type="ECO:0000313" key="4">
    <source>
        <dbReference type="Proteomes" id="UP001175227"/>
    </source>
</evidence>
<evidence type="ECO:0000259" key="2">
    <source>
        <dbReference type="Pfam" id="PF16209"/>
    </source>
</evidence>
<accession>A0AA39P827</accession>
<dbReference type="GO" id="GO:0045332">
    <property type="term" value="P:phospholipid translocation"/>
    <property type="evidence" value="ECO:0007669"/>
    <property type="project" value="TreeGrafter"/>
</dbReference>
<sequence length="224" mass="25444">MLMQLQKSGLPLARSAAPLAGTGDPKGGGGDLQSWNFDDDDFHPSNKSPFGGSDSFNGSPIKSKEKEPRTKTPRQWKWPWKKESQLTGQRVVVLNNSAANVEFSSNFVSTSKYNLATFLPKFLFEQFWKYADMFFPFTACIQNLPDVSPTNRWATIAPLAMVLLPLSRKFKRTWFASFPHIVLTLDSRQDFISIIIVNQCEFFSAYFAVFSPFPSCDDRYLLRD</sequence>
<dbReference type="GO" id="GO:0006892">
    <property type="term" value="P:post-Golgi vesicle-mediated transport"/>
    <property type="evidence" value="ECO:0007669"/>
    <property type="project" value="TreeGrafter"/>
</dbReference>
<dbReference type="InterPro" id="IPR032631">
    <property type="entry name" value="P-type_ATPase_N"/>
</dbReference>
<feature type="region of interest" description="Disordered" evidence="1">
    <location>
        <begin position="13"/>
        <end position="77"/>
    </location>
</feature>
<dbReference type="GO" id="GO:0005802">
    <property type="term" value="C:trans-Golgi network"/>
    <property type="evidence" value="ECO:0007669"/>
    <property type="project" value="TreeGrafter"/>
</dbReference>
<reference evidence="3" key="1">
    <citation type="submission" date="2023-06" db="EMBL/GenBank/DDBJ databases">
        <authorList>
            <consortium name="Lawrence Berkeley National Laboratory"/>
            <person name="Ahrendt S."/>
            <person name="Sahu N."/>
            <person name="Indic B."/>
            <person name="Wong-Bajracharya J."/>
            <person name="Merenyi Z."/>
            <person name="Ke H.-M."/>
            <person name="Monk M."/>
            <person name="Kocsube S."/>
            <person name="Drula E."/>
            <person name="Lipzen A."/>
            <person name="Balint B."/>
            <person name="Henrissat B."/>
            <person name="Andreopoulos B."/>
            <person name="Martin F.M."/>
            <person name="Harder C.B."/>
            <person name="Rigling D."/>
            <person name="Ford K.L."/>
            <person name="Foster G.D."/>
            <person name="Pangilinan J."/>
            <person name="Papanicolaou A."/>
            <person name="Barry K."/>
            <person name="LaButti K."/>
            <person name="Viragh M."/>
            <person name="Koriabine M."/>
            <person name="Yan M."/>
            <person name="Riley R."/>
            <person name="Champramary S."/>
            <person name="Plett K.L."/>
            <person name="Tsai I.J."/>
            <person name="Slot J."/>
            <person name="Sipos G."/>
            <person name="Plett J."/>
            <person name="Nagy L.G."/>
            <person name="Grigoriev I.V."/>
        </authorList>
    </citation>
    <scope>NUCLEOTIDE SEQUENCE</scope>
    <source>
        <strain evidence="3">ICMP 16352</strain>
    </source>
</reference>
<gene>
    <name evidence="3" type="ORF">IW261DRAFT_1564700</name>
</gene>
<comment type="caution">
    <text evidence="3">The sequence shown here is derived from an EMBL/GenBank/DDBJ whole genome shotgun (WGS) entry which is preliminary data.</text>
</comment>
<dbReference type="Pfam" id="PF16209">
    <property type="entry name" value="PhoLip_ATPase_N"/>
    <property type="match status" value="1"/>
</dbReference>
<evidence type="ECO:0000313" key="3">
    <source>
        <dbReference type="EMBL" id="KAK0479326.1"/>
    </source>
</evidence>
<proteinExistence type="predicted"/>
<name>A0AA39P827_9AGAR</name>